<dbReference type="InterPro" id="IPR002347">
    <property type="entry name" value="SDR_fam"/>
</dbReference>
<dbReference type="PANTHER" id="PTHR45458">
    <property type="entry name" value="SHORT-CHAIN DEHYDROGENASE/REDUCTASE SDR"/>
    <property type="match status" value="1"/>
</dbReference>
<dbReference type="Gene3D" id="3.40.50.720">
    <property type="entry name" value="NAD(P)-binding Rossmann-like Domain"/>
    <property type="match status" value="1"/>
</dbReference>
<dbReference type="AlphaFoldDB" id="A0A0S2TDY4"/>
<proteinExistence type="inferred from homology"/>
<dbReference type="InterPro" id="IPR036291">
    <property type="entry name" value="NAD(P)-bd_dom_sf"/>
</dbReference>
<dbReference type="Pfam" id="PF00106">
    <property type="entry name" value="adh_short"/>
    <property type="match status" value="1"/>
</dbReference>
<dbReference type="PANTHER" id="PTHR45458:SF1">
    <property type="entry name" value="SHORT CHAIN DEHYDROGENASE"/>
    <property type="match status" value="1"/>
</dbReference>
<evidence type="ECO:0000313" key="2">
    <source>
        <dbReference type="EMBL" id="ALP53372.1"/>
    </source>
</evidence>
<sequence>MNVVITGAGRGIGLGFVEYYLSAGATVWACYRCGDDGLRNFDSDRLKTVQWDVIETKDANFINESEIPGSIDLLINNARIYGPDKETGQSLDGITPETMLNVLDVNCIGPLRVVQRLKSKVISAKGKIANISSKMGSCEENTTGGCYAYRASKACLISVSKSMAIDLAPYDVRVITLHPGWVKTDMTGQSGLIDVQCSVKGVAAIIDNMDGYSPGAFVAFDGRCIPY</sequence>
<dbReference type="GO" id="GO:0016616">
    <property type="term" value="F:oxidoreductase activity, acting on the CH-OH group of donors, NAD or NADP as acceptor"/>
    <property type="evidence" value="ECO:0007669"/>
    <property type="project" value="TreeGrafter"/>
</dbReference>
<organism evidence="2 3">
    <name type="scientific">Candidatus Tenderia electrophaga</name>
    <dbReference type="NCBI Taxonomy" id="1748243"/>
    <lineage>
        <taxon>Bacteria</taxon>
        <taxon>Pseudomonadati</taxon>
        <taxon>Pseudomonadota</taxon>
        <taxon>Gammaproteobacteria</taxon>
        <taxon>Candidatus Tenderiales</taxon>
        <taxon>Candidatus Tenderiaceae</taxon>
        <taxon>Candidatus Tenderia</taxon>
    </lineage>
</organism>
<dbReference type="KEGG" id="tee:Tel_09525"/>
<dbReference type="SUPFAM" id="SSF51735">
    <property type="entry name" value="NAD(P)-binding Rossmann-fold domains"/>
    <property type="match status" value="1"/>
</dbReference>
<dbReference type="STRING" id="1748243.Tel_09525"/>
<dbReference type="InterPro" id="IPR052184">
    <property type="entry name" value="SDR_enzymes"/>
</dbReference>
<evidence type="ECO:0000313" key="3">
    <source>
        <dbReference type="Proteomes" id="UP000055136"/>
    </source>
</evidence>
<dbReference type="PRINTS" id="PR00081">
    <property type="entry name" value="GDHRDH"/>
</dbReference>
<name>A0A0S2TDY4_9GAMM</name>
<comment type="similarity">
    <text evidence="1">Belongs to the short-chain dehydrogenases/reductases (SDR) family.</text>
</comment>
<reference evidence="2" key="1">
    <citation type="submission" date="2015-10" db="EMBL/GenBank/DDBJ databases">
        <title>Description of Candidatus Tenderia electrophaga gen. nov, sp. nov., an Uncultivated Electroautotroph from a Biocathode Enrichment.</title>
        <authorList>
            <person name="Eddie B.J."/>
            <person name="Malanoski A.P."/>
            <person name="Wang Z."/>
            <person name="Hall R.J."/>
            <person name="Oh S.D."/>
            <person name="Heiner C."/>
            <person name="Lin B."/>
            <person name="Strycharz-Glaven S.M."/>
        </authorList>
    </citation>
    <scope>NUCLEOTIDE SEQUENCE [LARGE SCALE GENOMIC DNA]</scope>
    <source>
        <strain evidence="2">NRL1</strain>
    </source>
</reference>
<dbReference type="PRINTS" id="PR00080">
    <property type="entry name" value="SDRFAMILY"/>
</dbReference>
<gene>
    <name evidence="2" type="ORF">Tel_09525</name>
</gene>
<dbReference type="Proteomes" id="UP000055136">
    <property type="component" value="Chromosome"/>
</dbReference>
<accession>A0A0S2TDY4</accession>
<keyword evidence="3" id="KW-1185">Reference proteome</keyword>
<dbReference type="EMBL" id="CP013099">
    <property type="protein sequence ID" value="ALP53372.1"/>
    <property type="molecule type" value="Genomic_DNA"/>
</dbReference>
<evidence type="ECO:0000256" key="1">
    <source>
        <dbReference type="RuleBase" id="RU000363"/>
    </source>
</evidence>
<protein>
    <submittedName>
        <fullName evidence="2">Short-chain dehydrogenase</fullName>
    </submittedName>
</protein>